<dbReference type="EMBL" id="LXMA01000001">
    <property type="protein sequence ID" value="OAT74563.1"/>
    <property type="molecule type" value="Genomic_DNA"/>
</dbReference>
<dbReference type="Gene3D" id="1.20.120.20">
    <property type="entry name" value="Apolipoprotein"/>
    <property type="match status" value="2"/>
</dbReference>
<organism evidence="5 6">
    <name type="scientific">Parageobacillus thermoglucosidasius</name>
    <name type="common">Geobacillus thermoglucosidasius</name>
    <dbReference type="NCBI Taxonomy" id="1426"/>
    <lineage>
        <taxon>Bacteria</taxon>
        <taxon>Bacillati</taxon>
        <taxon>Bacillota</taxon>
        <taxon>Bacilli</taxon>
        <taxon>Bacillales</taxon>
        <taxon>Anoxybacillaceae</taxon>
        <taxon>Parageobacillus</taxon>
    </lineage>
</organism>
<gene>
    <name evidence="5" type="ORF">A7K69_02310</name>
</gene>
<evidence type="ECO:0000256" key="2">
    <source>
        <dbReference type="SAM" id="Coils"/>
    </source>
</evidence>
<evidence type="ECO:0000256" key="1">
    <source>
        <dbReference type="ARBA" id="ARBA00022612"/>
    </source>
</evidence>
<keyword evidence="3" id="KW-0472">Membrane</keyword>
<name>A0A1B7KWY8_PARTM</name>
<evidence type="ECO:0000313" key="5">
    <source>
        <dbReference type="EMBL" id="OAT74563.1"/>
    </source>
</evidence>
<accession>A0A1B7KWY8</accession>
<evidence type="ECO:0000313" key="6">
    <source>
        <dbReference type="Proteomes" id="UP000078290"/>
    </source>
</evidence>
<keyword evidence="1" id="KW-1188">Viral release from host cell</keyword>
<dbReference type="RefSeq" id="WP_064549878.1">
    <property type="nucleotide sequence ID" value="NZ_LXMA01000001.1"/>
</dbReference>
<feature type="coiled-coil region" evidence="2">
    <location>
        <begin position="948"/>
        <end position="994"/>
    </location>
</feature>
<keyword evidence="2" id="KW-0175">Coiled coil</keyword>
<feature type="domain" description="Phage tail tape measure protein" evidence="4">
    <location>
        <begin position="207"/>
        <end position="405"/>
    </location>
</feature>
<dbReference type="Proteomes" id="UP000078290">
    <property type="component" value="Unassembled WGS sequence"/>
</dbReference>
<feature type="coiled-coil region" evidence="2">
    <location>
        <begin position="96"/>
        <end position="123"/>
    </location>
</feature>
<feature type="transmembrane region" description="Helical" evidence="3">
    <location>
        <begin position="498"/>
        <end position="523"/>
    </location>
</feature>
<proteinExistence type="predicted"/>
<sequence length="1474" mass="160685">MAETVRGINVVIGADTTKLSKALSDVNQKSREIQSELRQVDRLLKFDPSNTTLLAQKQQLLSQAVANTTEKLNRLKSVQQQVADQFARGEISEGQYRAFQREIEKTEGQLRSLQSRLEETNGAINKHTTTWGKLQEKLSTVGNNLRDIGQRMQNVGQSMAASFGAATAAIGGALGFAVKKSMDFEAQIDRVGAVAGATPAEIKKLEQAALDLGASTSKSATEVAQGMEIMATMGYNTNQILAAMPGIIAAAEASGEDMAVVADTVSAALNAFGLSADKASKVADILAQAANDSAAGIQDMQYTFKYAAPVAKQLGISLEELAAATEIMANNGIRGEQAGTTLRAALIRLSDPPKEAANTLERLGVKITDANGKMLPFSNIIGQLAEKTKNMSNAQKLAALSTIFGTEAASGMLSVVEAGPQKLDALTKSLQNSAGASQEAAAKMKDNLKGSLEELQGAFETAQITIGNALAPAIEKVAGYIQNLINWFNNLSPSTQQFIATAAAVATVLAGIGTAIGVMLMVVGGAINGFGTLAQTFGKISEAISKAGGMMGLFSKALTFLTGPVGIAIAAIAGLIAVGVLVYKNWDTIKAKAIEIWGAIKDWFSQTLESIKQFFNNAWNNIKSFTSSTWDSIKQTTVNVWNAIKTGVMAIITPFINGIKNLFNGMKDGLQQIFNGLKQFFSGVWQAIKNIFLGAVLLIIDLVTGDFKNLSNDARAIFNNLKNALSSIWNGIKQVFSGAVSAIKGFVSAAWSNIQSTTSSVFNGVRSLASSIWNGIKSAISSAVNTAKSAVSNAFSAMRNAVSSIMSGIKSTITSMWNSAVSFLKGIDLYSIGKNIIQGLARGISSMASAVVEKVKSIANSVTKTIRNILDIHSPSRETEKLGKYTTEGFAKGIESKKKDVEAASKKTAEAAKKAFNEAFAKAQTNFKLGKIDSSQYISELRKIQKEYAKLPEQVRKVQLEIKKIEDQRAKEQAEIAKKQFEDAKKAIEDKKALGQLSLDQELKMWQNLAKKYKAGSKERIEIEKEIVRVKDELLKQQFEKEKEYIDKRKYYNDLSLKEELQLYENYIKKYKAGTEQREYYEREIYRVKKEINDKLLEANNEYAQQVKEINERLQQDELKAKEEYEQKVKEINDRLIAEEQKLTEEYEKAVEDRAKSLYSFAGLFDEFKRKNDVTGQGLLKNLSDQVSAFKDWQSNISSLAARGIDEGLLQELRDMGPKAVDEIAALNSLSDEELNQYVQLWREKNALAKAQAVSELEGMRLETQAKIQQLRATANAELEQVRIEYINKIAQLRAQAAAELEQHKNEWMVKIKEITEGTKSELNLMSASMADIGKNSMQGLIDGLNSMMGPLRKKAQEIADTVRATIQSALDIHSPSRVMMELGKWIPAGLAEGINRNINAVVSATNRMAQATIPSVAGYSGAVVPATATINVPKMVGAKIEQHYHFYSTAPTPSEVARKTRQVSRQLAMEWGL</sequence>
<reference evidence="6" key="1">
    <citation type="submission" date="2016-05" db="EMBL/GenBank/DDBJ databases">
        <authorList>
            <person name="Wang W."/>
            <person name="Zhu L."/>
        </authorList>
    </citation>
    <scope>NUCLEOTIDE SEQUENCE [LARGE SCALE GENOMIC DNA]</scope>
    <source>
        <strain evidence="6">W-2</strain>
    </source>
</reference>
<feature type="coiled-coil region" evidence="2">
    <location>
        <begin position="1089"/>
        <end position="1153"/>
    </location>
</feature>
<feature type="coiled-coil region" evidence="2">
    <location>
        <begin position="1254"/>
        <end position="1307"/>
    </location>
</feature>
<dbReference type="InterPro" id="IPR010090">
    <property type="entry name" value="Phage_tape_meas"/>
</dbReference>
<protein>
    <submittedName>
        <fullName evidence="5">Phage tail tape measure protein</fullName>
    </submittedName>
</protein>
<comment type="caution">
    <text evidence="5">The sequence shown here is derived from an EMBL/GenBank/DDBJ whole genome shotgun (WGS) entry which is preliminary data.</text>
</comment>
<evidence type="ECO:0000259" key="4">
    <source>
        <dbReference type="Pfam" id="PF10145"/>
    </source>
</evidence>
<evidence type="ECO:0000256" key="3">
    <source>
        <dbReference type="SAM" id="Phobius"/>
    </source>
</evidence>
<keyword evidence="3" id="KW-1133">Transmembrane helix</keyword>
<dbReference type="OrthoDB" id="28713at2"/>
<dbReference type="InterPro" id="IPR016024">
    <property type="entry name" value="ARM-type_fold"/>
</dbReference>
<dbReference type="Pfam" id="PF10145">
    <property type="entry name" value="PhageMin_Tail"/>
    <property type="match status" value="1"/>
</dbReference>
<keyword evidence="3" id="KW-0812">Transmembrane</keyword>
<dbReference type="SUPFAM" id="SSF48371">
    <property type="entry name" value="ARM repeat"/>
    <property type="match status" value="1"/>
</dbReference>
<dbReference type="PANTHER" id="PTHR37813:SF1">
    <property type="entry name" value="FELS-2 PROPHAGE PROTEIN"/>
    <property type="match status" value="1"/>
</dbReference>
<dbReference type="PANTHER" id="PTHR37813">
    <property type="entry name" value="FELS-2 PROPHAGE PROTEIN"/>
    <property type="match status" value="1"/>
</dbReference>
<dbReference type="NCBIfam" id="TIGR01760">
    <property type="entry name" value="tape_meas_TP901"/>
    <property type="match status" value="1"/>
</dbReference>
<feature type="transmembrane region" description="Helical" evidence="3">
    <location>
        <begin position="558"/>
        <end position="583"/>
    </location>
</feature>
<dbReference type="Gene3D" id="1.10.287.1490">
    <property type="match status" value="1"/>
</dbReference>